<dbReference type="Proteomes" id="UP001145072">
    <property type="component" value="Unassembled WGS sequence"/>
</dbReference>
<evidence type="ECO:0000313" key="2">
    <source>
        <dbReference type="Proteomes" id="UP001145072"/>
    </source>
</evidence>
<gene>
    <name evidence="1" type="ORF">NC661_04235</name>
</gene>
<name>A0A9X3WJQ2_9BACI</name>
<accession>A0A9X3WJQ2</accession>
<dbReference type="InterPro" id="IPR054199">
    <property type="entry name" value="DUF6904"/>
</dbReference>
<protein>
    <submittedName>
        <fullName evidence="1">Uncharacterized protein</fullName>
    </submittedName>
</protein>
<comment type="caution">
    <text evidence="1">The sequence shown here is derived from an EMBL/GenBank/DDBJ whole genome shotgun (WGS) entry which is preliminary data.</text>
</comment>
<proteinExistence type="predicted"/>
<dbReference type="Pfam" id="PF21845">
    <property type="entry name" value="DUF6904"/>
    <property type="match status" value="1"/>
</dbReference>
<organism evidence="1 2">
    <name type="scientific">Aquibacillus koreensis</name>
    <dbReference type="NCBI Taxonomy" id="279446"/>
    <lineage>
        <taxon>Bacteria</taxon>
        <taxon>Bacillati</taxon>
        <taxon>Bacillota</taxon>
        <taxon>Bacilli</taxon>
        <taxon>Bacillales</taxon>
        <taxon>Bacillaceae</taxon>
        <taxon>Aquibacillus</taxon>
    </lineage>
</organism>
<dbReference type="EMBL" id="JAMQJZ010000002">
    <property type="protein sequence ID" value="MDC3419571.1"/>
    <property type="molecule type" value="Genomic_DNA"/>
</dbReference>
<sequence length="249" mass="28956">MLFAENTPNYAGVKVYGDFMDFESLYDSLHEIVGEEGEFTAYQGGRLRVLGVCYDIRHALMGNRDFNFVDNGLDQDKMKRISMITSDKNVYMSFHVYWPEVIFVNMVLNDFINIYAAKKSNKAYRRLEHKNTIWDATIANVRMFQAAIAKTIKSSIAETSHARVMGLMNREYSDMAGFATQYLDLLNVKFLNMEKEKRQKNITVMIKRLAEQGKDYQDVKSEVREAAKKYNCSTEDISLKEEYPEDVEW</sequence>
<reference evidence="1" key="1">
    <citation type="submission" date="2022-06" db="EMBL/GenBank/DDBJ databases">
        <title>Aquibacillus sp. a new bacterium isolated from soil saline samples.</title>
        <authorList>
            <person name="Galisteo C."/>
            <person name="De La Haba R."/>
            <person name="Sanchez-Porro C."/>
            <person name="Ventosa A."/>
        </authorList>
    </citation>
    <scope>NUCLEOTIDE SEQUENCE</scope>
    <source>
        <strain evidence="1">JCM 12387</strain>
    </source>
</reference>
<dbReference type="RefSeq" id="WP_259866828.1">
    <property type="nucleotide sequence ID" value="NZ_JAMQJZ010000002.1"/>
</dbReference>
<evidence type="ECO:0000313" key="1">
    <source>
        <dbReference type="EMBL" id="MDC3419571.1"/>
    </source>
</evidence>
<keyword evidence="2" id="KW-1185">Reference proteome</keyword>
<dbReference type="AlphaFoldDB" id="A0A9X3WJQ2"/>